<keyword evidence="1" id="KW-0114">cAMP</keyword>
<dbReference type="InterPro" id="IPR000396">
    <property type="entry name" value="Pdiesterase2"/>
</dbReference>
<dbReference type="PANTHER" id="PTHR28283:SF1">
    <property type="entry name" value="3',5'-CYCLIC-NUCLEOTIDE PHOSPHODIESTERASE 1"/>
    <property type="match status" value="1"/>
</dbReference>
<dbReference type="CDD" id="cd07735">
    <property type="entry name" value="class_II_PDE_MBL-fold"/>
    <property type="match status" value="1"/>
</dbReference>
<proteinExistence type="inferred from homology"/>
<keyword evidence="4" id="KW-1185">Reference proteome</keyword>
<evidence type="ECO:0000313" key="3">
    <source>
        <dbReference type="EMBL" id="MBC6612850.1"/>
    </source>
</evidence>
<dbReference type="Proteomes" id="UP000622017">
    <property type="component" value="Unassembled WGS sequence"/>
</dbReference>
<feature type="signal peptide" evidence="2">
    <location>
        <begin position="1"/>
        <end position="19"/>
    </location>
</feature>
<dbReference type="Pfam" id="PF02112">
    <property type="entry name" value="PDEase_II"/>
    <property type="match status" value="1"/>
</dbReference>
<accession>A0ABR7MQ64</accession>
<dbReference type="Gene3D" id="3.60.15.10">
    <property type="entry name" value="Ribonuclease Z/Hydroxyacylglutathione hydrolase-like"/>
    <property type="match status" value="1"/>
</dbReference>
<evidence type="ECO:0000256" key="2">
    <source>
        <dbReference type="SAM" id="SignalP"/>
    </source>
</evidence>
<dbReference type="InterPro" id="IPR036866">
    <property type="entry name" value="RibonucZ/Hydroxyglut_hydro"/>
</dbReference>
<comment type="similarity">
    <text evidence="1">Belongs to the cyclic nucleotide phosphodiesterase class-II family.</text>
</comment>
<name>A0ABR7MQ64_9BACT</name>
<dbReference type="PRINTS" id="PR00388">
    <property type="entry name" value="PDIESTERASE2"/>
</dbReference>
<keyword evidence="2" id="KW-0732">Signal</keyword>
<protein>
    <submittedName>
        <fullName evidence="3">3',5'-cyclic-nucleotide phosphodiesterase</fullName>
    </submittedName>
</protein>
<dbReference type="PIRSF" id="PIRSF000962">
    <property type="entry name" value="Cyc_nuc_PDEase"/>
    <property type="match status" value="1"/>
</dbReference>
<organism evidence="3 4">
    <name type="scientific">Hymenobacter citatus</name>
    <dbReference type="NCBI Taxonomy" id="2763506"/>
    <lineage>
        <taxon>Bacteria</taxon>
        <taxon>Pseudomonadati</taxon>
        <taxon>Bacteroidota</taxon>
        <taxon>Cytophagia</taxon>
        <taxon>Cytophagales</taxon>
        <taxon>Hymenobacteraceae</taxon>
        <taxon>Hymenobacter</taxon>
    </lineage>
</organism>
<evidence type="ECO:0000256" key="1">
    <source>
        <dbReference type="PIRNR" id="PIRNR000962"/>
    </source>
</evidence>
<reference evidence="3 4" key="1">
    <citation type="submission" date="2020-08" db="EMBL/GenBank/DDBJ databases">
        <title>Hymenobacter sp.</title>
        <authorList>
            <person name="Kim M.K."/>
        </authorList>
    </citation>
    <scope>NUCLEOTIDE SEQUENCE [LARGE SCALE GENOMIC DNA]</scope>
    <source>
        <strain evidence="3 4">BT507</strain>
    </source>
</reference>
<gene>
    <name evidence="3" type="ORF">H8B15_18140</name>
</gene>
<dbReference type="PANTHER" id="PTHR28283">
    <property type="entry name" value="3',5'-CYCLIC-NUCLEOTIDE PHOSPHODIESTERASE 1"/>
    <property type="match status" value="1"/>
</dbReference>
<dbReference type="SUPFAM" id="SSF56281">
    <property type="entry name" value="Metallo-hydrolase/oxidoreductase"/>
    <property type="match status" value="1"/>
</dbReference>
<dbReference type="RefSeq" id="WP_187321064.1">
    <property type="nucleotide sequence ID" value="NZ_JACSCY010000018.1"/>
</dbReference>
<dbReference type="EMBL" id="JACSCY010000018">
    <property type="protein sequence ID" value="MBC6612850.1"/>
    <property type="molecule type" value="Genomic_DNA"/>
</dbReference>
<sequence>MHKLVVCLLIFLLSYPATAQQPAFRVVPLGVRGGLDESNLSAYLVAPTGSADYACLDAGTVRTGVQRAIAQRTLIGSADNIIRRRIRAYLLSHAHLDHVAGLLLNAPDDTTKTVYGLPSCLDIIRQHYFNWQSWPNFGDAGTAPTLGKYHYQPLLPGTPETAVAGTALLVRTFPLSHGTGYESAAFLLRHGSSYLLYLGDTGPDAVERSTRLAELWQAVAPLVRAGTLRGIFMEVSYPNAQPDALLFGHLTPRWLQQELSALARLAGPDAVRNLPVIVTHSKPTVDNITQIRQQLEAANTLRLRFIFPEQGLSFEL</sequence>
<evidence type="ECO:0000313" key="4">
    <source>
        <dbReference type="Proteomes" id="UP000622017"/>
    </source>
</evidence>
<feature type="chain" id="PRO_5047287954" evidence="2">
    <location>
        <begin position="20"/>
        <end position="316"/>
    </location>
</feature>
<keyword evidence="1" id="KW-0378">Hydrolase</keyword>
<comment type="caution">
    <text evidence="3">The sequence shown here is derived from an EMBL/GenBank/DDBJ whole genome shotgun (WGS) entry which is preliminary data.</text>
</comment>